<keyword evidence="2" id="KW-0479">Metal-binding</keyword>
<dbReference type="Pfam" id="PF00586">
    <property type="entry name" value="AIRS"/>
    <property type="match status" value="1"/>
</dbReference>
<feature type="binding site" evidence="2">
    <location>
        <position position="110"/>
    </location>
    <ligand>
        <name>Mg(2+)</name>
        <dbReference type="ChEBI" id="CHEBI:18420"/>
        <label>1</label>
    </ligand>
</feature>
<name>A0ABP7D206_9SPHN</name>
<proteinExistence type="inferred from homology"/>
<dbReference type="InterPro" id="IPR036921">
    <property type="entry name" value="PurM-like_N_sf"/>
</dbReference>
<feature type="binding site" evidence="2">
    <location>
        <position position="199"/>
    </location>
    <ligand>
        <name>Mg(2+)</name>
        <dbReference type="ChEBI" id="CHEBI:18420"/>
        <label>5</label>
    </ligand>
</feature>
<gene>
    <name evidence="2 5" type="primary">thiL</name>
    <name evidence="5" type="ORF">GCM10022268_05940</name>
</gene>
<comment type="caution">
    <text evidence="5">The sequence shown here is derived from an EMBL/GenBank/DDBJ whole genome shotgun (WGS) entry which is preliminary data.</text>
</comment>
<feature type="binding site" evidence="2">
    <location>
        <position position="65"/>
    </location>
    <ligand>
        <name>Mg(2+)</name>
        <dbReference type="ChEBI" id="CHEBI:18420"/>
        <label>3</label>
    </ligand>
</feature>
<dbReference type="SUPFAM" id="SSF55326">
    <property type="entry name" value="PurM N-terminal domain-like"/>
    <property type="match status" value="1"/>
</dbReference>
<keyword evidence="2" id="KW-0547">Nucleotide-binding</keyword>
<feature type="binding site" evidence="2">
    <location>
        <position position="37"/>
    </location>
    <ligand>
        <name>Mg(2+)</name>
        <dbReference type="ChEBI" id="CHEBI:18420"/>
        <label>2</label>
    </ligand>
</feature>
<protein>
    <recommendedName>
        <fullName evidence="2">Thiamine-monophosphate kinase</fullName>
        <shortName evidence="2">TMP kinase</shortName>
        <shortName evidence="2">Thiamine-phosphate kinase</shortName>
        <ecNumber evidence="2">2.7.4.16</ecNumber>
    </recommendedName>
</protein>
<keyword evidence="6" id="KW-1185">Reference proteome</keyword>
<evidence type="ECO:0000259" key="3">
    <source>
        <dbReference type="Pfam" id="PF00586"/>
    </source>
</evidence>
<comment type="caution">
    <text evidence="2">Lacks conserved residue(s) required for the propagation of feature annotation.</text>
</comment>
<sequence length="306" mass="31093">MNEPEFLAALRTLPLHPGARGLRDDAAVIGGFVLTTDTLVEGVHFLATDPAADVAWKLVAANLSDLAAKGAAVEGVMLNVPLSADDWDRGFLNGLRGVLAAFAVSLIGGDTVSLPVGAARVLSCTAIGRDAPAPSRTGARAGDALWVTGTIGDAGAGLAIAQGRAGPAALLAAYRRPQPRLAAGRVIAPHVRAMADVSDGLLIDAARIAAASGLAVAIDLGAVPLSAAYVRWRGEDRDDRLAAATAGDDYELLFAADPDWTPPPLPDALPVTRVGTLAAGAGLTLHHDGEPVPLPARIGWEHGAAV</sequence>
<keyword evidence="1 2" id="KW-0784">Thiamine biosynthesis</keyword>
<dbReference type="Gene3D" id="3.90.650.10">
    <property type="entry name" value="PurM-like C-terminal domain"/>
    <property type="match status" value="1"/>
</dbReference>
<feature type="binding site" evidence="2">
    <location>
        <position position="37"/>
    </location>
    <ligand>
        <name>Mg(2+)</name>
        <dbReference type="ChEBI" id="CHEBI:18420"/>
        <label>1</label>
    </ligand>
</feature>
<feature type="binding site" evidence="2">
    <location>
        <position position="248"/>
    </location>
    <ligand>
        <name>substrate</name>
    </ligand>
</feature>
<dbReference type="SUPFAM" id="SSF56042">
    <property type="entry name" value="PurM C-terminal domain-like"/>
    <property type="match status" value="1"/>
</dbReference>
<feature type="binding site" evidence="2">
    <location>
        <position position="25"/>
    </location>
    <ligand>
        <name>Mg(2+)</name>
        <dbReference type="ChEBI" id="CHEBI:18420"/>
        <label>3</label>
    </ligand>
</feature>
<reference evidence="6" key="1">
    <citation type="journal article" date="2019" name="Int. J. Syst. Evol. Microbiol.">
        <title>The Global Catalogue of Microorganisms (GCM) 10K type strain sequencing project: providing services to taxonomists for standard genome sequencing and annotation.</title>
        <authorList>
            <consortium name="The Broad Institute Genomics Platform"/>
            <consortium name="The Broad Institute Genome Sequencing Center for Infectious Disease"/>
            <person name="Wu L."/>
            <person name="Ma J."/>
        </authorList>
    </citation>
    <scope>NUCLEOTIDE SEQUENCE [LARGE SCALE GENOMIC DNA]</scope>
    <source>
        <strain evidence="6">JCM 17498</strain>
    </source>
</reference>
<evidence type="ECO:0000313" key="6">
    <source>
        <dbReference type="Proteomes" id="UP001500523"/>
    </source>
</evidence>
<feature type="domain" description="PurM-like C-terminal" evidence="4">
    <location>
        <begin position="140"/>
        <end position="228"/>
    </location>
</feature>
<feature type="binding site" evidence="2">
    <location>
        <position position="198"/>
    </location>
    <ligand>
        <name>ATP</name>
        <dbReference type="ChEBI" id="CHEBI:30616"/>
    </ligand>
</feature>
<dbReference type="InterPro" id="IPR010918">
    <property type="entry name" value="PurM-like_C_dom"/>
</dbReference>
<dbReference type="InterPro" id="IPR006283">
    <property type="entry name" value="ThiL-like"/>
</dbReference>
<dbReference type="Proteomes" id="UP001500523">
    <property type="component" value="Unassembled WGS sequence"/>
</dbReference>
<dbReference type="Gene3D" id="3.30.1330.10">
    <property type="entry name" value="PurM-like, N-terminal domain"/>
    <property type="match status" value="1"/>
</dbReference>
<dbReference type="InterPro" id="IPR036676">
    <property type="entry name" value="PurM-like_C_sf"/>
</dbReference>
<dbReference type="PANTHER" id="PTHR30270">
    <property type="entry name" value="THIAMINE-MONOPHOSPHATE KINASE"/>
    <property type="match status" value="1"/>
</dbReference>
<dbReference type="NCBIfam" id="TIGR01379">
    <property type="entry name" value="thiL"/>
    <property type="match status" value="1"/>
</dbReference>
<evidence type="ECO:0000259" key="4">
    <source>
        <dbReference type="Pfam" id="PF02769"/>
    </source>
</evidence>
<keyword evidence="2 5" id="KW-0418">Kinase</keyword>
<comment type="similarity">
    <text evidence="2">Belongs to the thiamine-monophosphate kinase family.</text>
</comment>
<feature type="binding site" evidence="2">
    <location>
        <position position="25"/>
    </location>
    <ligand>
        <name>Mg(2+)</name>
        <dbReference type="ChEBI" id="CHEBI:18420"/>
        <label>4</label>
    </ligand>
</feature>
<dbReference type="PANTHER" id="PTHR30270:SF0">
    <property type="entry name" value="THIAMINE-MONOPHOSPHATE KINASE"/>
    <property type="match status" value="1"/>
</dbReference>
<dbReference type="RefSeq" id="WP_344691875.1">
    <property type="nucleotide sequence ID" value="NZ_BAABBF010000001.1"/>
</dbReference>
<evidence type="ECO:0000256" key="2">
    <source>
        <dbReference type="HAMAP-Rule" id="MF_02128"/>
    </source>
</evidence>
<feature type="binding site" evidence="2">
    <location>
        <position position="36"/>
    </location>
    <ligand>
        <name>Mg(2+)</name>
        <dbReference type="ChEBI" id="CHEBI:18420"/>
        <label>1</label>
    </ligand>
</feature>
<feature type="binding site" evidence="2">
    <location>
        <position position="136"/>
    </location>
    <ligand>
        <name>ATP</name>
        <dbReference type="ChEBI" id="CHEBI:30616"/>
    </ligand>
</feature>
<accession>A0ABP7D206</accession>
<evidence type="ECO:0000313" key="5">
    <source>
        <dbReference type="EMBL" id="GAA3698344.1"/>
    </source>
</evidence>
<dbReference type="InterPro" id="IPR016188">
    <property type="entry name" value="PurM-like_N"/>
</dbReference>
<comment type="catalytic activity">
    <reaction evidence="2">
        <text>thiamine phosphate + ATP = thiamine diphosphate + ADP</text>
        <dbReference type="Rhea" id="RHEA:15913"/>
        <dbReference type="ChEBI" id="CHEBI:30616"/>
        <dbReference type="ChEBI" id="CHEBI:37575"/>
        <dbReference type="ChEBI" id="CHEBI:58937"/>
        <dbReference type="ChEBI" id="CHEBI:456216"/>
        <dbReference type="EC" id="2.7.4.16"/>
    </reaction>
</comment>
<feature type="binding site" evidence="2">
    <location>
        <position position="65"/>
    </location>
    <ligand>
        <name>Mg(2+)</name>
        <dbReference type="ChEBI" id="CHEBI:18420"/>
        <label>2</label>
    </ligand>
</feature>
<dbReference type="CDD" id="cd02194">
    <property type="entry name" value="ThiL"/>
    <property type="match status" value="1"/>
</dbReference>
<feature type="binding site" evidence="2">
    <location>
        <position position="196"/>
    </location>
    <ligand>
        <name>Mg(2+)</name>
        <dbReference type="ChEBI" id="CHEBI:18420"/>
        <label>3</label>
    </ligand>
</feature>
<dbReference type="EC" id="2.7.4.16" evidence="2"/>
<dbReference type="HAMAP" id="MF_02128">
    <property type="entry name" value="TMP_kinase"/>
    <property type="match status" value="1"/>
</dbReference>
<evidence type="ECO:0000256" key="1">
    <source>
        <dbReference type="ARBA" id="ARBA00022977"/>
    </source>
</evidence>
<feature type="binding site" evidence="2">
    <location>
        <position position="65"/>
    </location>
    <ligand>
        <name>Mg(2+)</name>
        <dbReference type="ChEBI" id="CHEBI:18420"/>
        <label>4</label>
    </ligand>
</feature>
<keyword evidence="2" id="KW-0460">Magnesium</keyword>
<comment type="miscellaneous">
    <text evidence="2">Reaction mechanism of ThiL seems to utilize a direct, inline transfer of the gamma-phosphate of ATP to TMP rather than a phosphorylated enzyme intermediate.</text>
</comment>
<keyword evidence="2" id="KW-0808">Transferase</keyword>
<dbReference type="GO" id="GO:0016301">
    <property type="term" value="F:kinase activity"/>
    <property type="evidence" value="ECO:0007669"/>
    <property type="project" value="UniProtKB-KW"/>
</dbReference>
<dbReference type="Pfam" id="PF02769">
    <property type="entry name" value="AIRS_C"/>
    <property type="match status" value="1"/>
</dbReference>
<comment type="function">
    <text evidence="2">Catalyzes the ATP-dependent phosphorylation of thiamine-monophosphate (TMP) to form thiamine-pyrophosphate (TPP), the active form of vitamin B1.</text>
</comment>
<feature type="binding site" evidence="2">
    <location>
        <position position="300"/>
    </location>
    <ligand>
        <name>substrate</name>
    </ligand>
</feature>
<organism evidence="5 6">
    <name type="scientific">Sphingomonas cynarae</name>
    <dbReference type="NCBI Taxonomy" id="930197"/>
    <lineage>
        <taxon>Bacteria</taxon>
        <taxon>Pseudomonadati</taxon>
        <taxon>Pseudomonadota</taxon>
        <taxon>Alphaproteobacteria</taxon>
        <taxon>Sphingomonadales</taxon>
        <taxon>Sphingomonadaceae</taxon>
        <taxon>Sphingomonas</taxon>
    </lineage>
</organism>
<dbReference type="EMBL" id="BAABBF010000001">
    <property type="protein sequence ID" value="GAA3698344.1"/>
    <property type="molecule type" value="Genomic_DNA"/>
</dbReference>
<dbReference type="PIRSF" id="PIRSF005303">
    <property type="entry name" value="Thiam_monoph_kin"/>
    <property type="match status" value="1"/>
</dbReference>
<comment type="pathway">
    <text evidence="2">Cofactor biosynthesis; thiamine diphosphate biosynthesis; thiamine diphosphate from thiamine phosphate: step 1/1.</text>
</comment>
<feature type="binding site" evidence="2">
    <location>
        <position position="44"/>
    </location>
    <ligand>
        <name>substrate</name>
    </ligand>
</feature>
<feature type="binding site" evidence="2">
    <location>
        <position position="35"/>
    </location>
    <ligand>
        <name>Mg(2+)</name>
        <dbReference type="ChEBI" id="CHEBI:18420"/>
        <label>4</label>
    </ligand>
</feature>
<keyword evidence="2" id="KW-0067">ATP-binding</keyword>
<feature type="binding site" evidence="2">
    <location>
        <begin position="109"/>
        <end position="110"/>
    </location>
    <ligand>
        <name>ATP</name>
        <dbReference type="ChEBI" id="CHEBI:30616"/>
    </ligand>
</feature>
<feature type="domain" description="PurM-like N-terminal" evidence="3">
    <location>
        <begin position="24"/>
        <end position="129"/>
    </location>
</feature>